<dbReference type="PANTHER" id="PTHR31970">
    <property type="match status" value="1"/>
</dbReference>
<feature type="transmembrane region" description="Helical" evidence="1">
    <location>
        <begin position="33"/>
        <end position="53"/>
    </location>
</feature>
<dbReference type="InterPro" id="IPR031563">
    <property type="entry name" value="MOT1/MOT2"/>
</dbReference>
<name>A0A1B7NPE8_9EURO</name>
<keyword evidence="3" id="KW-1185">Reference proteome</keyword>
<dbReference type="EMBL" id="LGUA01001382">
    <property type="protein sequence ID" value="OAX78665.1"/>
    <property type="molecule type" value="Genomic_DNA"/>
</dbReference>
<feature type="transmembrane region" description="Helical" evidence="1">
    <location>
        <begin position="310"/>
        <end position="332"/>
    </location>
</feature>
<evidence type="ECO:0000256" key="1">
    <source>
        <dbReference type="SAM" id="Phobius"/>
    </source>
</evidence>
<evidence type="ECO:0000313" key="3">
    <source>
        <dbReference type="Proteomes" id="UP000091918"/>
    </source>
</evidence>
<proteinExistence type="predicted"/>
<evidence type="ECO:0008006" key="4">
    <source>
        <dbReference type="Google" id="ProtNLM"/>
    </source>
</evidence>
<gene>
    <name evidence="2" type="ORF">ACJ72_07027</name>
</gene>
<keyword evidence="1" id="KW-1133">Transmembrane helix</keyword>
<organism evidence="2 3">
    <name type="scientific">Emergomyces africanus</name>
    <dbReference type="NCBI Taxonomy" id="1955775"/>
    <lineage>
        <taxon>Eukaryota</taxon>
        <taxon>Fungi</taxon>
        <taxon>Dikarya</taxon>
        <taxon>Ascomycota</taxon>
        <taxon>Pezizomycotina</taxon>
        <taxon>Eurotiomycetes</taxon>
        <taxon>Eurotiomycetidae</taxon>
        <taxon>Onygenales</taxon>
        <taxon>Ajellomycetaceae</taxon>
        <taxon>Emergomyces</taxon>
    </lineage>
</organism>
<feature type="transmembrane region" description="Helical" evidence="1">
    <location>
        <begin position="186"/>
        <end position="204"/>
    </location>
</feature>
<protein>
    <recommendedName>
        <fullName evidence="4">Sulfate transporter</fullName>
    </recommendedName>
</protein>
<feature type="transmembrane region" description="Helical" evidence="1">
    <location>
        <begin position="59"/>
        <end position="79"/>
    </location>
</feature>
<feature type="transmembrane region" description="Helical" evidence="1">
    <location>
        <begin position="129"/>
        <end position="150"/>
    </location>
</feature>
<dbReference type="Pfam" id="PF16983">
    <property type="entry name" value="MFS_MOT1"/>
    <property type="match status" value="2"/>
</dbReference>
<reference evidence="2 3" key="1">
    <citation type="submission" date="2015-07" db="EMBL/GenBank/DDBJ databases">
        <title>Emmonsia species relationships and genome sequence.</title>
        <authorList>
            <person name="Cuomo C.A."/>
            <person name="Schwartz I.S."/>
            <person name="Kenyon C."/>
            <person name="de Hoog G.S."/>
            <person name="Govender N.P."/>
            <person name="Botha A."/>
            <person name="Moreno L."/>
            <person name="de Vries M."/>
            <person name="Munoz J.F."/>
            <person name="Stielow J.B."/>
        </authorList>
    </citation>
    <scope>NUCLEOTIDE SEQUENCE [LARGE SCALE GENOMIC DNA]</scope>
    <source>
        <strain evidence="2 3">CBS 136260</strain>
    </source>
</reference>
<dbReference type="AlphaFoldDB" id="A0A1B7NPE8"/>
<accession>A0A1B7NPE8</accession>
<comment type="caution">
    <text evidence="2">The sequence shown here is derived from an EMBL/GenBank/DDBJ whole genome shotgun (WGS) entry which is preliminary data.</text>
</comment>
<feature type="transmembrane region" description="Helical" evidence="1">
    <location>
        <begin position="162"/>
        <end position="180"/>
    </location>
</feature>
<sequence length="458" mass="48426">MPLPLDLRLPKLPHTRHNLQTLRNHPLSELSGALGDLGTFLPLLIALTINNTISLPATLIFSGAFNIVTGLFFGIPLPVQPMKAIAAVAIAKHFSPGQIAAAGIFVGACILLFSVTGLLKWFARVVPTPVVKGIQVGAGLSLVISAGASLRDHLGWTRPSWADNYILMLVAFLGLSLASIYRRVPYALVVFLVGLVFAFVLLTFSSHEGLPSFGIWRPGVFTPVGDEWRVGIIDAGIGQIPLTTLNSIVAVVYLAGDLLPEVETPSTTAIGLSVAGMNLLGCWFGAMPVCHGSGGLAAQYRFGARSGASIILLGTFKLIVGLFFGNTLVGLLQRFPKSFLGVMVIAAGLELASVGESLNTSRAWDLKIPSGSGPSGHMSGLHLPGSGLSEAEKKQRWTVMIVTVGMLVAFKNDGIGFLAGMVCHWMYKLPALVEEIQTRYGEGRIRLPGAGRGRGSSS</sequence>
<keyword evidence="1" id="KW-0472">Membrane</keyword>
<evidence type="ECO:0000313" key="2">
    <source>
        <dbReference type="EMBL" id="OAX78665.1"/>
    </source>
</evidence>
<dbReference type="STRING" id="1658172.A0A1B7NPE8"/>
<dbReference type="Proteomes" id="UP000091918">
    <property type="component" value="Unassembled WGS sequence"/>
</dbReference>
<feature type="transmembrane region" description="Helical" evidence="1">
    <location>
        <begin position="99"/>
        <end position="123"/>
    </location>
</feature>
<keyword evidence="1" id="KW-0812">Transmembrane</keyword>
<dbReference type="GO" id="GO:0015098">
    <property type="term" value="F:molybdate ion transmembrane transporter activity"/>
    <property type="evidence" value="ECO:0007669"/>
    <property type="project" value="InterPro"/>
</dbReference>
<dbReference type="PANTHER" id="PTHR31970:SF9">
    <property type="entry name" value="MOLYBDATE TRANSPORTER 2"/>
    <property type="match status" value="1"/>
</dbReference>
<dbReference type="OrthoDB" id="5402974at2759"/>